<keyword evidence="3" id="KW-1185">Reference proteome</keyword>
<dbReference type="Proteomes" id="UP000265520">
    <property type="component" value="Unassembled WGS sequence"/>
</dbReference>
<proteinExistence type="predicted"/>
<feature type="region of interest" description="Disordered" evidence="1">
    <location>
        <begin position="1"/>
        <end position="22"/>
    </location>
</feature>
<protein>
    <submittedName>
        <fullName evidence="2">Uncharacterized protein</fullName>
    </submittedName>
</protein>
<sequence length="48" mass="5359">FEPTRYMTKAGTPALNSQGRPRVEARHINTKALLECESKAECKELLGI</sequence>
<accession>A0A392UGN8</accession>
<evidence type="ECO:0000313" key="2">
    <source>
        <dbReference type="EMBL" id="MCI72138.1"/>
    </source>
</evidence>
<name>A0A392UGN8_9FABA</name>
<evidence type="ECO:0000256" key="1">
    <source>
        <dbReference type="SAM" id="MobiDB-lite"/>
    </source>
</evidence>
<dbReference type="EMBL" id="LXQA010811584">
    <property type="protein sequence ID" value="MCI72138.1"/>
    <property type="molecule type" value="Genomic_DNA"/>
</dbReference>
<feature type="non-terminal residue" evidence="2">
    <location>
        <position position="1"/>
    </location>
</feature>
<dbReference type="AlphaFoldDB" id="A0A392UGN8"/>
<reference evidence="2 3" key="1">
    <citation type="journal article" date="2018" name="Front. Plant Sci.">
        <title>Red Clover (Trifolium pratense) and Zigzag Clover (T. medium) - A Picture of Genomic Similarities and Differences.</title>
        <authorList>
            <person name="Dluhosova J."/>
            <person name="Istvanek J."/>
            <person name="Nedelnik J."/>
            <person name="Repkova J."/>
        </authorList>
    </citation>
    <scope>NUCLEOTIDE SEQUENCE [LARGE SCALE GENOMIC DNA]</scope>
    <source>
        <strain evidence="3">cv. 10/8</strain>
        <tissue evidence="2">Leaf</tissue>
    </source>
</reference>
<evidence type="ECO:0000313" key="3">
    <source>
        <dbReference type="Proteomes" id="UP000265520"/>
    </source>
</evidence>
<organism evidence="2 3">
    <name type="scientific">Trifolium medium</name>
    <dbReference type="NCBI Taxonomy" id="97028"/>
    <lineage>
        <taxon>Eukaryota</taxon>
        <taxon>Viridiplantae</taxon>
        <taxon>Streptophyta</taxon>
        <taxon>Embryophyta</taxon>
        <taxon>Tracheophyta</taxon>
        <taxon>Spermatophyta</taxon>
        <taxon>Magnoliopsida</taxon>
        <taxon>eudicotyledons</taxon>
        <taxon>Gunneridae</taxon>
        <taxon>Pentapetalae</taxon>
        <taxon>rosids</taxon>
        <taxon>fabids</taxon>
        <taxon>Fabales</taxon>
        <taxon>Fabaceae</taxon>
        <taxon>Papilionoideae</taxon>
        <taxon>50 kb inversion clade</taxon>
        <taxon>NPAAA clade</taxon>
        <taxon>Hologalegina</taxon>
        <taxon>IRL clade</taxon>
        <taxon>Trifolieae</taxon>
        <taxon>Trifolium</taxon>
    </lineage>
</organism>
<comment type="caution">
    <text evidence="2">The sequence shown here is derived from an EMBL/GenBank/DDBJ whole genome shotgun (WGS) entry which is preliminary data.</text>
</comment>